<keyword evidence="1" id="KW-0472">Membrane</keyword>
<dbReference type="Gene3D" id="3.40.50.300">
    <property type="entry name" value="P-loop containing nucleotide triphosphate hydrolases"/>
    <property type="match status" value="1"/>
</dbReference>
<reference evidence="3" key="1">
    <citation type="submission" date="2024-05" db="EMBL/GenBank/DDBJ databases">
        <title>Planctomycetes of the genus Singulisphaera possess chitinolytic capabilities.</title>
        <authorList>
            <person name="Ivanova A."/>
        </authorList>
    </citation>
    <scope>NUCLEOTIDE SEQUENCE</scope>
    <source>
        <strain evidence="3">Ch08T</strain>
    </source>
</reference>
<dbReference type="GO" id="GO:0043024">
    <property type="term" value="F:ribosomal small subunit binding"/>
    <property type="evidence" value="ECO:0007669"/>
    <property type="project" value="TreeGrafter"/>
</dbReference>
<dbReference type="GO" id="GO:0019843">
    <property type="term" value="F:rRNA binding"/>
    <property type="evidence" value="ECO:0007669"/>
    <property type="project" value="TreeGrafter"/>
</dbReference>
<evidence type="ECO:0000313" key="3">
    <source>
        <dbReference type="EMBL" id="XBH03288.1"/>
    </source>
</evidence>
<sequence length="570" mass="63129">MNDELTKRSINSALERLAERIQSPRALIIRPYEQALIESFIERARGQWLGPSEPVLTVALAGGTGAGKSTLINAMAGTVIAEASEIRPTTRQLQAYHHLEDSLGSLTEDLASKATFVAHDRPELRHKMLVDTPDLDSFMVQHRATTKSLLKRSGLVLYVFSPERYLEERTWSILRTETEFSASAAILNKVDRIGSPEELEQITEDLRAHFAAVGHADIRIFRLCARAHVPDSSGVLPNLAPEVDDMVALRAYLERELHGSEIARLLRRQREAVISHLQVEIERIAPASFSDKLEVVARLATTRAGEAGTRLAATIAEPLAAVEAELVPLLIIRRHERFWGPFRFWLALCDFVSFGLTNLVRRSISRRQTDRPGLIESTLDRVARGPVEVVLRSQARDIQDLLYANGLPIERWRELTVNVDGAGQIAAISQEIEAGFELAAVRLSEQGRSIIWFASSLGGIVPSAFVVIGLFVMTRDLFSGSYAGLTLLWHLLAMMILFFLALQGLVAVLLPGGTRWFGPSLGPQSVSRVISRTVDLWVDAYRTDLNSDLAELREPLVVLQNAGHAEAESV</sequence>
<protein>
    <submittedName>
        <fullName evidence="3">GTPase</fullName>
    </submittedName>
</protein>
<dbReference type="InterPro" id="IPR027417">
    <property type="entry name" value="P-loop_NTPase"/>
</dbReference>
<proteinExistence type="predicted"/>
<organism evidence="3">
    <name type="scientific">Singulisphaera sp. Ch08</name>
    <dbReference type="NCBI Taxonomy" id="3120278"/>
    <lineage>
        <taxon>Bacteria</taxon>
        <taxon>Pseudomonadati</taxon>
        <taxon>Planctomycetota</taxon>
        <taxon>Planctomycetia</taxon>
        <taxon>Isosphaerales</taxon>
        <taxon>Isosphaeraceae</taxon>
        <taxon>Singulisphaera</taxon>
    </lineage>
</organism>
<feature type="domain" description="G" evidence="2">
    <location>
        <begin position="57"/>
        <end position="170"/>
    </location>
</feature>
<dbReference type="InterPro" id="IPR006073">
    <property type="entry name" value="GTP-bd"/>
</dbReference>
<feature type="transmembrane region" description="Helical" evidence="1">
    <location>
        <begin position="450"/>
        <end position="472"/>
    </location>
</feature>
<dbReference type="GO" id="GO:0005525">
    <property type="term" value="F:GTP binding"/>
    <property type="evidence" value="ECO:0007669"/>
    <property type="project" value="InterPro"/>
</dbReference>
<feature type="transmembrane region" description="Helical" evidence="1">
    <location>
        <begin position="487"/>
        <end position="510"/>
    </location>
</feature>
<dbReference type="SUPFAM" id="SSF52540">
    <property type="entry name" value="P-loop containing nucleoside triphosphate hydrolases"/>
    <property type="match status" value="1"/>
</dbReference>
<dbReference type="AlphaFoldDB" id="A0AAU7CDW0"/>
<accession>A0AAU7CDW0</accession>
<dbReference type="Pfam" id="PF01926">
    <property type="entry name" value="MMR_HSR1"/>
    <property type="match status" value="1"/>
</dbReference>
<evidence type="ECO:0000259" key="2">
    <source>
        <dbReference type="Pfam" id="PF01926"/>
    </source>
</evidence>
<evidence type="ECO:0000256" key="1">
    <source>
        <dbReference type="SAM" id="Phobius"/>
    </source>
</evidence>
<dbReference type="GO" id="GO:0000028">
    <property type="term" value="P:ribosomal small subunit assembly"/>
    <property type="evidence" value="ECO:0007669"/>
    <property type="project" value="TreeGrafter"/>
</dbReference>
<dbReference type="PANTHER" id="PTHR42698:SF1">
    <property type="entry name" value="GTPASE ERA, MITOCHONDRIAL"/>
    <property type="match status" value="1"/>
</dbReference>
<name>A0AAU7CDW0_9BACT</name>
<dbReference type="EMBL" id="CP155447">
    <property type="protein sequence ID" value="XBH03288.1"/>
    <property type="molecule type" value="Genomic_DNA"/>
</dbReference>
<feature type="transmembrane region" description="Helical" evidence="1">
    <location>
        <begin position="342"/>
        <end position="360"/>
    </location>
</feature>
<dbReference type="RefSeq" id="WP_406696025.1">
    <property type="nucleotide sequence ID" value="NZ_CP155447.1"/>
</dbReference>
<dbReference type="PANTHER" id="PTHR42698">
    <property type="entry name" value="GTPASE ERA"/>
    <property type="match status" value="1"/>
</dbReference>
<dbReference type="InterPro" id="IPR005662">
    <property type="entry name" value="GTPase_Era-like"/>
</dbReference>
<gene>
    <name evidence="3" type="ORF">V5E97_34015</name>
</gene>
<keyword evidence="1" id="KW-1133">Transmembrane helix</keyword>
<keyword evidence="1" id="KW-0812">Transmembrane</keyword>
<dbReference type="GO" id="GO:0005829">
    <property type="term" value="C:cytosol"/>
    <property type="evidence" value="ECO:0007669"/>
    <property type="project" value="TreeGrafter"/>
</dbReference>